<evidence type="ECO:0000256" key="3">
    <source>
        <dbReference type="ARBA" id="ARBA00022525"/>
    </source>
</evidence>
<evidence type="ECO:0000256" key="5">
    <source>
        <dbReference type="ARBA" id="ARBA00022702"/>
    </source>
</evidence>
<dbReference type="SMART" id="SM00087">
    <property type="entry name" value="PTH"/>
    <property type="match status" value="1"/>
</dbReference>
<evidence type="ECO:0000256" key="2">
    <source>
        <dbReference type="ARBA" id="ARBA00006307"/>
    </source>
</evidence>
<dbReference type="GO" id="GO:0005179">
    <property type="term" value="F:hormone activity"/>
    <property type="evidence" value="ECO:0007669"/>
    <property type="project" value="UniProtKB-KW"/>
</dbReference>
<dbReference type="InterPro" id="IPR001415">
    <property type="entry name" value="PTH/PTH-rel"/>
</dbReference>
<dbReference type="PANTHER" id="PTHR17223:SF0">
    <property type="entry name" value="PARATHYROID HORMONE-RELATED PROTEIN"/>
    <property type="match status" value="1"/>
</dbReference>
<dbReference type="PANTHER" id="PTHR17223">
    <property type="entry name" value="PARATHYROID HORMONE-RELATED"/>
    <property type="match status" value="1"/>
</dbReference>
<dbReference type="EMBL" id="LSYS01001493">
    <property type="protein sequence ID" value="OPJ89015.1"/>
    <property type="molecule type" value="Genomic_DNA"/>
</dbReference>
<name>A0A1V4KXA0_PATFA</name>
<keyword evidence="4" id="KW-0165">Cleavage on pair of basic residues</keyword>
<comment type="caution">
    <text evidence="6">The sequence shown here is derived from an EMBL/GenBank/DDBJ whole genome shotgun (WGS) entry which is preliminary data.</text>
</comment>
<evidence type="ECO:0000313" key="6">
    <source>
        <dbReference type="EMBL" id="OPJ89015.1"/>
    </source>
</evidence>
<proteinExistence type="inferred from homology"/>
<dbReference type="Pfam" id="PF01279">
    <property type="entry name" value="Parathyroid"/>
    <property type="match status" value="1"/>
</dbReference>
<keyword evidence="7" id="KW-1185">Reference proteome</keyword>
<organism evidence="6 7">
    <name type="scientific">Patagioenas fasciata monilis</name>
    <dbReference type="NCBI Taxonomy" id="372326"/>
    <lineage>
        <taxon>Eukaryota</taxon>
        <taxon>Metazoa</taxon>
        <taxon>Chordata</taxon>
        <taxon>Craniata</taxon>
        <taxon>Vertebrata</taxon>
        <taxon>Euteleostomi</taxon>
        <taxon>Archelosauria</taxon>
        <taxon>Archosauria</taxon>
        <taxon>Dinosauria</taxon>
        <taxon>Saurischia</taxon>
        <taxon>Theropoda</taxon>
        <taxon>Coelurosauria</taxon>
        <taxon>Aves</taxon>
        <taxon>Neognathae</taxon>
        <taxon>Neoaves</taxon>
        <taxon>Columbimorphae</taxon>
        <taxon>Columbiformes</taxon>
        <taxon>Columbidae</taxon>
        <taxon>Patagioenas</taxon>
    </lineage>
</organism>
<dbReference type="GO" id="GO:0005576">
    <property type="term" value="C:extracellular region"/>
    <property type="evidence" value="ECO:0007669"/>
    <property type="project" value="UniProtKB-SubCell"/>
</dbReference>
<accession>A0A1V4KXA0</accession>
<sequence>MEITAASTLVPVSLCAGRFSKRDGIKGGDRHSVSLRLEPHDKTGKETHLCSSELHRDLHEIISERKNREKKTFDHSVSFLSCGADLKKREHVPAPEISADDTDNKRAVTEHQFMHDKARAFQGLKRLMWLHNALGSVHTASSRDISLSNAMWDAQKSPDPSTLYNSISREETSSLMKQLLELMEKERGFPLLKQLGLLQDVKMPKGNWSPQDLFDLLQSKELGSERNPSTQAQDFSQ</sequence>
<comment type="subcellular location">
    <subcellularLocation>
        <location evidence="1">Secreted</location>
    </subcellularLocation>
</comment>
<keyword evidence="3" id="KW-0964">Secreted</keyword>
<dbReference type="AlphaFoldDB" id="A0A1V4KXA0"/>
<evidence type="ECO:0000313" key="7">
    <source>
        <dbReference type="Proteomes" id="UP000190648"/>
    </source>
</evidence>
<dbReference type="InterPro" id="IPR003626">
    <property type="entry name" value="PTH-rel"/>
</dbReference>
<protein>
    <submittedName>
        <fullName evidence="6">Uncharacterized protein</fullName>
    </submittedName>
</protein>
<dbReference type="GO" id="GO:0030282">
    <property type="term" value="P:bone mineralization"/>
    <property type="evidence" value="ECO:0007669"/>
    <property type="project" value="InterPro"/>
</dbReference>
<gene>
    <name evidence="6" type="ORF">AV530_019119</name>
</gene>
<dbReference type="Proteomes" id="UP000190648">
    <property type="component" value="Unassembled WGS sequence"/>
</dbReference>
<comment type="similarity">
    <text evidence="2">Belongs to the parathyroid hormone family.</text>
</comment>
<reference evidence="6 7" key="1">
    <citation type="submission" date="2016-02" db="EMBL/GenBank/DDBJ databases">
        <title>Band-tailed pigeon sequencing and assembly.</title>
        <authorList>
            <person name="Soares A.E."/>
            <person name="Novak B.J."/>
            <person name="Rice E.S."/>
            <person name="O'Connell B."/>
            <person name="Chang D."/>
            <person name="Weber S."/>
            <person name="Shapiro B."/>
        </authorList>
    </citation>
    <scope>NUCLEOTIDE SEQUENCE [LARGE SCALE GENOMIC DNA]</scope>
    <source>
        <strain evidence="6">BTP2013</strain>
        <tissue evidence="6">Blood</tissue>
    </source>
</reference>
<keyword evidence="5" id="KW-0372">Hormone</keyword>
<evidence type="ECO:0000256" key="4">
    <source>
        <dbReference type="ARBA" id="ARBA00022685"/>
    </source>
</evidence>
<dbReference type="OrthoDB" id="8553405at2759"/>
<evidence type="ECO:0000256" key="1">
    <source>
        <dbReference type="ARBA" id="ARBA00004613"/>
    </source>
</evidence>